<dbReference type="SUPFAM" id="SSF47616">
    <property type="entry name" value="GST C-terminal domain-like"/>
    <property type="match status" value="1"/>
</dbReference>
<evidence type="ECO:0000256" key="2">
    <source>
        <dbReference type="SAM" id="Phobius"/>
    </source>
</evidence>
<keyword evidence="4" id="KW-1185">Reference proteome</keyword>
<keyword evidence="2" id="KW-1133">Transmembrane helix</keyword>
<dbReference type="InterPro" id="IPR033468">
    <property type="entry name" value="Metaxin_GST"/>
</dbReference>
<feature type="coiled-coil region" evidence="1">
    <location>
        <begin position="127"/>
        <end position="155"/>
    </location>
</feature>
<keyword evidence="1" id="KW-0175">Coiled coil</keyword>
<feature type="domain" description="Metaxin glutathione S-transferase" evidence="3">
    <location>
        <begin position="60"/>
        <end position="122"/>
    </location>
</feature>
<evidence type="ECO:0000313" key="5">
    <source>
        <dbReference type="RefSeq" id="XP_008477439.2"/>
    </source>
</evidence>
<dbReference type="Proteomes" id="UP000079169">
    <property type="component" value="Unplaced"/>
</dbReference>
<gene>
    <name evidence="5" type="primary">LOC103514345</name>
</gene>
<proteinExistence type="predicted"/>
<evidence type="ECO:0000313" key="4">
    <source>
        <dbReference type="Proteomes" id="UP000079169"/>
    </source>
</evidence>
<evidence type="ECO:0000256" key="1">
    <source>
        <dbReference type="SAM" id="Coils"/>
    </source>
</evidence>
<protein>
    <submittedName>
        <fullName evidence="5">Metaxin-1</fullName>
    </submittedName>
</protein>
<dbReference type="AlphaFoldDB" id="A0A1S3D9V4"/>
<dbReference type="KEGG" id="dci:103514345"/>
<dbReference type="InterPro" id="IPR036282">
    <property type="entry name" value="Glutathione-S-Trfase_C_sf"/>
</dbReference>
<dbReference type="InterPro" id="IPR050931">
    <property type="entry name" value="Mito_Protein_Transport_Metaxin"/>
</dbReference>
<dbReference type="GeneID" id="103514345"/>
<keyword evidence="2" id="KW-0812">Transmembrane</keyword>
<dbReference type="Pfam" id="PF17171">
    <property type="entry name" value="GST_C_6"/>
    <property type="match status" value="1"/>
</dbReference>
<dbReference type="GO" id="GO:0007005">
    <property type="term" value="P:mitochondrion organization"/>
    <property type="evidence" value="ECO:0007669"/>
    <property type="project" value="TreeGrafter"/>
</dbReference>
<dbReference type="STRING" id="121845.A0A1S3D9V4"/>
<organism evidence="4 5">
    <name type="scientific">Diaphorina citri</name>
    <name type="common">Asian citrus psyllid</name>
    <dbReference type="NCBI Taxonomy" id="121845"/>
    <lineage>
        <taxon>Eukaryota</taxon>
        <taxon>Metazoa</taxon>
        <taxon>Ecdysozoa</taxon>
        <taxon>Arthropoda</taxon>
        <taxon>Hexapoda</taxon>
        <taxon>Insecta</taxon>
        <taxon>Pterygota</taxon>
        <taxon>Neoptera</taxon>
        <taxon>Paraneoptera</taxon>
        <taxon>Hemiptera</taxon>
        <taxon>Sternorrhyncha</taxon>
        <taxon>Psylloidea</taxon>
        <taxon>Psyllidae</taxon>
        <taxon>Diaphorininae</taxon>
        <taxon>Diaphorina</taxon>
    </lineage>
</organism>
<name>A0A1S3D9V4_DIACI</name>
<sequence>WVDDINRMEITRPWYWKQIPFPFHFYYPGKFERKAQALISVIHPEVEDLKLKESYILAEAEACISHLATRLDRTPGPYFFGPSPSSLDALVFAYLGPLLKAPLKNNAFQNHVRAQPNLARFVLCICQNHFKKTYQEFEQKRKKQEKEQAEKQKSQDLDFPHSLRNSILAAIFATCAMTGYAVSIGLISVSLRNK</sequence>
<evidence type="ECO:0000259" key="3">
    <source>
        <dbReference type="Pfam" id="PF17171"/>
    </source>
</evidence>
<accession>A0A1S3D9V4</accession>
<dbReference type="PaxDb" id="121845-A0A1S3D9V4"/>
<keyword evidence="2" id="KW-0472">Membrane</keyword>
<dbReference type="RefSeq" id="XP_008477439.2">
    <property type="nucleotide sequence ID" value="XM_008479217.3"/>
</dbReference>
<reference evidence="5" key="1">
    <citation type="submission" date="2025-08" db="UniProtKB">
        <authorList>
            <consortium name="RefSeq"/>
        </authorList>
    </citation>
    <scope>IDENTIFICATION</scope>
</reference>
<feature type="non-terminal residue" evidence="5">
    <location>
        <position position="1"/>
    </location>
</feature>
<dbReference type="PANTHER" id="PTHR12289:SF41">
    <property type="entry name" value="FAILED AXON CONNECTIONS-RELATED"/>
    <property type="match status" value="1"/>
</dbReference>
<feature type="transmembrane region" description="Helical" evidence="2">
    <location>
        <begin position="167"/>
        <end position="191"/>
    </location>
</feature>
<dbReference type="PANTHER" id="PTHR12289">
    <property type="entry name" value="METAXIN RELATED"/>
    <property type="match status" value="1"/>
</dbReference>
<dbReference type="GO" id="GO:0001401">
    <property type="term" value="C:SAM complex"/>
    <property type="evidence" value="ECO:0007669"/>
    <property type="project" value="TreeGrafter"/>
</dbReference>